<keyword evidence="11 18" id="KW-0067">ATP-binding</keyword>
<evidence type="ECO:0000256" key="7">
    <source>
        <dbReference type="ARBA" id="ARBA00022692"/>
    </source>
</evidence>
<comment type="catalytic activity">
    <reaction evidence="16">
        <text>L-threonyl-[protein] + ATP = O-phospho-L-threonyl-[protein] + ADP + H(+)</text>
        <dbReference type="Rhea" id="RHEA:46608"/>
        <dbReference type="Rhea" id="RHEA-COMP:11060"/>
        <dbReference type="Rhea" id="RHEA-COMP:11605"/>
        <dbReference type="ChEBI" id="CHEBI:15378"/>
        <dbReference type="ChEBI" id="CHEBI:30013"/>
        <dbReference type="ChEBI" id="CHEBI:30616"/>
        <dbReference type="ChEBI" id="CHEBI:61977"/>
        <dbReference type="ChEBI" id="CHEBI:456216"/>
        <dbReference type="EC" id="2.7.11.1"/>
    </reaction>
</comment>
<dbReference type="FunFam" id="3.30.200.20:FF:000214">
    <property type="entry name" value="WAK1-OsWAK receptor-like cytoplasmic kinase (OsWAK-RLCK)"/>
    <property type="match status" value="1"/>
</dbReference>
<keyword evidence="3" id="KW-1003">Cell membrane</keyword>
<evidence type="ECO:0000256" key="12">
    <source>
        <dbReference type="ARBA" id="ARBA00022989"/>
    </source>
</evidence>
<gene>
    <name evidence="21" type="ORF">F3Y22_tig00011079pilonHSYRG00159</name>
</gene>
<evidence type="ECO:0000256" key="10">
    <source>
        <dbReference type="ARBA" id="ARBA00022777"/>
    </source>
</evidence>
<name>A0A6A3C6B2_HIBSY</name>
<keyword evidence="10 21" id="KW-0418">Kinase</keyword>
<evidence type="ECO:0000256" key="16">
    <source>
        <dbReference type="ARBA" id="ARBA00047899"/>
    </source>
</evidence>
<dbReference type="GO" id="GO:0030247">
    <property type="term" value="F:polysaccharide binding"/>
    <property type="evidence" value="ECO:0007669"/>
    <property type="project" value="InterPro"/>
</dbReference>
<dbReference type="InterPro" id="IPR011009">
    <property type="entry name" value="Kinase-like_dom_sf"/>
</dbReference>
<keyword evidence="14" id="KW-0675">Receptor</keyword>
<dbReference type="InterPro" id="IPR017441">
    <property type="entry name" value="Protein_kinase_ATP_BS"/>
</dbReference>
<evidence type="ECO:0000256" key="13">
    <source>
        <dbReference type="ARBA" id="ARBA00023136"/>
    </source>
</evidence>
<evidence type="ECO:0000256" key="4">
    <source>
        <dbReference type="ARBA" id="ARBA00022527"/>
    </source>
</evidence>
<evidence type="ECO:0000256" key="19">
    <source>
        <dbReference type="SAM" id="Phobius"/>
    </source>
</evidence>
<keyword evidence="9 18" id="KW-0547">Nucleotide-binding</keyword>
<evidence type="ECO:0000313" key="22">
    <source>
        <dbReference type="Proteomes" id="UP000436088"/>
    </source>
</evidence>
<evidence type="ECO:0000256" key="15">
    <source>
        <dbReference type="ARBA" id="ARBA00023180"/>
    </source>
</evidence>
<accession>A0A6A3C6B2</accession>
<evidence type="ECO:0000256" key="11">
    <source>
        <dbReference type="ARBA" id="ARBA00022840"/>
    </source>
</evidence>
<dbReference type="GO" id="GO:0004674">
    <property type="term" value="F:protein serine/threonine kinase activity"/>
    <property type="evidence" value="ECO:0007669"/>
    <property type="project" value="UniProtKB-KW"/>
</dbReference>
<dbReference type="InterPro" id="IPR000719">
    <property type="entry name" value="Prot_kinase_dom"/>
</dbReference>
<evidence type="ECO:0000256" key="9">
    <source>
        <dbReference type="ARBA" id="ARBA00022741"/>
    </source>
</evidence>
<comment type="subcellular location">
    <subcellularLocation>
        <location evidence="1">Cell membrane</location>
        <topology evidence="1">Single-pass type I membrane protein</topology>
    </subcellularLocation>
</comment>
<dbReference type="Pfam" id="PF13947">
    <property type="entry name" value="GUB_WAK_bind"/>
    <property type="match status" value="1"/>
</dbReference>
<keyword evidence="12 19" id="KW-1133">Transmembrane helix</keyword>
<dbReference type="Gene3D" id="3.30.200.20">
    <property type="entry name" value="Phosphorylase Kinase, domain 1"/>
    <property type="match status" value="1"/>
</dbReference>
<dbReference type="EC" id="2.7.11.1" evidence="2"/>
<organism evidence="21 22">
    <name type="scientific">Hibiscus syriacus</name>
    <name type="common">Rose of Sharon</name>
    <dbReference type="NCBI Taxonomy" id="106335"/>
    <lineage>
        <taxon>Eukaryota</taxon>
        <taxon>Viridiplantae</taxon>
        <taxon>Streptophyta</taxon>
        <taxon>Embryophyta</taxon>
        <taxon>Tracheophyta</taxon>
        <taxon>Spermatophyta</taxon>
        <taxon>Magnoliopsida</taxon>
        <taxon>eudicotyledons</taxon>
        <taxon>Gunneridae</taxon>
        <taxon>Pentapetalae</taxon>
        <taxon>rosids</taxon>
        <taxon>malvids</taxon>
        <taxon>Malvales</taxon>
        <taxon>Malvaceae</taxon>
        <taxon>Malvoideae</taxon>
        <taxon>Hibiscus</taxon>
    </lineage>
</organism>
<evidence type="ECO:0000256" key="6">
    <source>
        <dbReference type="ARBA" id="ARBA00022679"/>
    </source>
</evidence>
<feature type="transmembrane region" description="Helical" evidence="19">
    <location>
        <begin position="219"/>
        <end position="241"/>
    </location>
</feature>
<comment type="catalytic activity">
    <reaction evidence="17">
        <text>L-seryl-[protein] + ATP = O-phospho-L-seryl-[protein] + ADP + H(+)</text>
        <dbReference type="Rhea" id="RHEA:17989"/>
        <dbReference type="Rhea" id="RHEA-COMP:9863"/>
        <dbReference type="Rhea" id="RHEA-COMP:11604"/>
        <dbReference type="ChEBI" id="CHEBI:15378"/>
        <dbReference type="ChEBI" id="CHEBI:29999"/>
        <dbReference type="ChEBI" id="CHEBI:30616"/>
        <dbReference type="ChEBI" id="CHEBI:83421"/>
        <dbReference type="ChEBI" id="CHEBI:456216"/>
        <dbReference type="EC" id="2.7.11.1"/>
    </reaction>
</comment>
<dbReference type="FunFam" id="1.10.510.10:FF:000161">
    <property type="entry name" value="Wall-associated receptor kinase-like 20"/>
    <property type="match status" value="1"/>
</dbReference>
<dbReference type="Gene3D" id="1.10.510.10">
    <property type="entry name" value="Transferase(Phosphotransferase) domain 1"/>
    <property type="match status" value="1"/>
</dbReference>
<dbReference type="EMBL" id="VEPZ02000491">
    <property type="protein sequence ID" value="KAE8723997.1"/>
    <property type="molecule type" value="Genomic_DNA"/>
</dbReference>
<sequence length="621" mass="69841">MAPGTLSDDSHFEACMPRSCGNGPDISYPFWIFEEQESFCGYPNFEITCKGKDPILKISEETYIVRDIFYNNNSLLVVNAVVHEGYCPTPRENVSLDRTPFSLSPDNVNLSFLYYCEGQPTYHTYPVNCASNTSFHSFAVFHKEALENTNYSIDSCRTLIESPVYVDNDVSFVSLLGMNYTDVLKLGFVLNWTAHSCSNCKRSGGRCGFDHGYSLHTKLLIGFCAAAGGILISCAVFYFWLQRRRGKGIFKSYFLTSKNSLDRSSVVDGEKGDSFDFVHVFTYKELEEATNNFDSNRELGDGGFGTVYYGKLRDGRAVAVKRLYEHNYKRVEQFMNEVEILTRLRHQNLVSLYGSTSKHSRELLLVYEYISNGTVADHLHGELAKPGALSWHIRLEIAIETASALTYLHASDTIHRDVKTNNILLDKDFHVKVADFGLSRLFPSDVTHVSTAPQGTPGYVDPEYHQCYQLTSKSDVFSFGVVLIELISSKPAVDITRHRHEINLRNMAINKIQNGALHELVDPSLGFESNNKVRRMITGVAEVAFRCLQNEKDLRPTMAQVLEALMVIKNDDYKKGNAEEMDMFPAEEEGGLLKSGPMPRSPDSVMIKWVSNGSSTTTPSF</sequence>
<keyword evidence="22" id="KW-1185">Reference proteome</keyword>
<evidence type="ECO:0000256" key="17">
    <source>
        <dbReference type="ARBA" id="ARBA00048679"/>
    </source>
</evidence>
<keyword evidence="6" id="KW-0808">Transferase</keyword>
<evidence type="ECO:0000256" key="2">
    <source>
        <dbReference type="ARBA" id="ARBA00012513"/>
    </source>
</evidence>
<dbReference type="InterPro" id="IPR032872">
    <property type="entry name" value="WAK_assoc_C"/>
</dbReference>
<proteinExistence type="predicted"/>
<reference evidence="21" key="1">
    <citation type="submission" date="2019-09" db="EMBL/GenBank/DDBJ databases">
        <title>Draft genome information of white flower Hibiscus syriacus.</title>
        <authorList>
            <person name="Kim Y.-M."/>
        </authorList>
    </citation>
    <scope>NUCLEOTIDE SEQUENCE [LARGE SCALE GENOMIC DNA]</scope>
    <source>
        <strain evidence="21">YM2019G1</strain>
    </source>
</reference>
<keyword evidence="4" id="KW-0723">Serine/threonine-protein kinase</keyword>
<dbReference type="SUPFAM" id="SSF56112">
    <property type="entry name" value="Protein kinase-like (PK-like)"/>
    <property type="match status" value="1"/>
</dbReference>
<comment type="caution">
    <text evidence="21">The sequence shown here is derived from an EMBL/GenBank/DDBJ whole genome shotgun (WGS) entry which is preliminary data.</text>
</comment>
<evidence type="ECO:0000256" key="5">
    <source>
        <dbReference type="ARBA" id="ARBA00022553"/>
    </source>
</evidence>
<dbReference type="InterPro" id="IPR025287">
    <property type="entry name" value="WAK_GUB"/>
</dbReference>
<dbReference type="Pfam" id="PF14380">
    <property type="entry name" value="WAK_assoc"/>
    <property type="match status" value="1"/>
</dbReference>
<dbReference type="GO" id="GO:0005524">
    <property type="term" value="F:ATP binding"/>
    <property type="evidence" value="ECO:0007669"/>
    <property type="project" value="UniProtKB-UniRule"/>
</dbReference>
<evidence type="ECO:0000259" key="20">
    <source>
        <dbReference type="PROSITE" id="PS50011"/>
    </source>
</evidence>
<dbReference type="PANTHER" id="PTHR46008">
    <property type="entry name" value="LEAF RUST 10 DISEASE-RESISTANCE LOCUS RECEPTOR-LIKE PROTEIN KINASE-LIKE 1.4"/>
    <property type="match status" value="1"/>
</dbReference>
<evidence type="ECO:0000256" key="14">
    <source>
        <dbReference type="ARBA" id="ARBA00023170"/>
    </source>
</evidence>
<dbReference type="PANTHER" id="PTHR46008:SF20">
    <property type="entry name" value="PROTEIN KINASE DOMAIN-CONTAINING PROTEIN"/>
    <property type="match status" value="1"/>
</dbReference>
<keyword evidence="8" id="KW-0732">Signal</keyword>
<dbReference type="PROSITE" id="PS00107">
    <property type="entry name" value="PROTEIN_KINASE_ATP"/>
    <property type="match status" value="1"/>
</dbReference>
<dbReference type="AlphaFoldDB" id="A0A6A3C6B2"/>
<feature type="domain" description="Protein kinase" evidence="20">
    <location>
        <begin position="293"/>
        <end position="568"/>
    </location>
</feature>
<feature type="binding site" evidence="18">
    <location>
        <position position="321"/>
    </location>
    <ligand>
        <name>ATP</name>
        <dbReference type="ChEBI" id="CHEBI:30616"/>
    </ligand>
</feature>
<dbReference type="PROSITE" id="PS50011">
    <property type="entry name" value="PROTEIN_KINASE_DOM"/>
    <property type="match status" value="1"/>
</dbReference>
<protein>
    <recommendedName>
        <fullName evidence="2">non-specific serine/threonine protein kinase</fullName>
        <ecNumber evidence="2">2.7.11.1</ecNumber>
    </recommendedName>
</protein>
<dbReference type="Pfam" id="PF07714">
    <property type="entry name" value="PK_Tyr_Ser-Thr"/>
    <property type="match status" value="1"/>
</dbReference>
<dbReference type="InterPro" id="IPR001245">
    <property type="entry name" value="Ser-Thr/Tyr_kinase_cat_dom"/>
</dbReference>
<keyword evidence="15" id="KW-0325">Glycoprotein</keyword>
<evidence type="ECO:0000256" key="1">
    <source>
        <dbReference type="ARBA" id="ARBA00004251"/>
    </source>
</evidence>
<keyword evidence="7 19" id="KW-0812">Transmembrane</keyword>
<evidence type="ECO:0000313" key="21">
    <source>
        <dbReference type="EMBL" id="KAE8723997.1"/>
    </source>
</evidence>
<evidence type="ECO:0000256" key="18">
    <source>
        <dbReference type="PROSITE-ProRule" id="PRU10141"/>
    </source>
</evidence>
<dbReference type="GO" id="GO:0005886">
    <property type="term" value="C:plasma membrane"/>
    <property type="evidence" value="ECO:0007669"/>
    <property type="project" value="UniProtKB-SubCell"/>
</dbReference>
<evidence type="ECO:0000256" key="8">
    <source>
        <dbReference type="ARBA" id="ARBA00022729"/>
    </source>
</evidence>
<dbReference type="SMART" id="SM00220">
    <property type="entry name" value="S_TKc"/>
    <property type="match status" value="1"/>
</dbReference>
<dbReference type="Proteomes" id="UP000436088">
    <property type="component" value="Unassembled WGS sequence"/>
</dbReference>
<evidence type="ECO:0000256" key="3">
    <source>
        <dbReference type="ARBA" id="ARBA00022475"/>
    </source>
</evidence>
<keyword evidence="13 19" id="KW-0472">Membrane</keyword>
<keyword evidence="5" id="KW-0597">Phosphoprotein</keyword>